<keyword evidence="5" id="KW-1185">Reference proteome</keyword>
<proteinExistence type="predicted"/>
<gene>
    <name evidence="4" type="ORF">E1091_06580</name>
</gene>
<name>A0ABY2DIQ6_9ACTN</name>
<accession>A0ABY2DIQ6</accession>
<feature type="domain" description="N-acetyltransferase" evidence="3">
    <location>
        <begin position="161"/>
        <end position="306"/>
    </location>
</feature>
<keyword evidence="1" id="KW-0808">Transferase</keyword>
<dbReference type="InterPro" id="IPR000182">
    <property type="entry name" value="GNAT_dom"/>
</dbReference>
<dbReference type="PROSITE" id="PS51186">
    <property type="entry name" value="GNAT"/>
    <property type="match status" value="2"/>
</dbReference>
<evidence type="ECO:0000259" key="3">
    <source>
        <dbReference type="PROSITE" id="PS51186"/>
    </source>
</evidence>
<protein>
    <submittedName>
        <fullName evidence="4">GNAT family N-acetyltransferase</fullName>
    </submittedName>
</protein>
<dbReference type="EMBL" id="SMKE01000158">
    <property type="protein sequence ID" value="TDB99592.1"/>
    <property type="molecule type" value="Genomic_DNA"/>
</dbReference>
<evidence type="ECO:0000256" key="2">
    <source>
        <dbReference type="ARBA" id="ARBA00023315"/>
    </source>
</evidence>
<organism evidence="4 5">
    <name type="scientific">Micromonospora fluostatini</name>
    <dbReference type="NCBI Taxonomy" id="1629071"/>
    <lineage>
        <taxon>Bacteria</taxon>
        <taxon>Bacillati</taxon>
        <taxon>Actinomycetota</taxon>
        <taxon>Actinomycetes</taxon>
        <taxon>Micromonosporales</taxon>
        <taxon>Micromonosporaceae</taxon>
        <taxon>Micromonospora</taxon>
    </lineage>
</organism>
<dbReference type="Proteomes" id="UP000295626">
    <property type="component" value="Unassembled WGS sequence"/>
</dbReference>
<evidence type="ECO:0000313" key="4">
    <source>
        <dbReference type="EMBL" id="TDB99592.1"/>
    </source>
</evidence>
<keyword evidence="2" id="KW-0012">Acyltransferase</keyword>
<dbReference type="PANTHER" id="PTHR43877">
    <property type="entry name" value="AMINOALKYLPHOSPHONATE N-ACETYLTRANSFERASE-RELATED-RELATED"/>
    <property type="match status" value="1"/>
</dbReference>
<sequence>MPAGPAGSGPPVLVREVRPADAPAVVALRAAVHPYLVRGVEATRRTIVDPPPGMDRAALVAEVAGEVVGWVSAYRNPSSGGGEMSVLDVHPDRRRQGVGSALLEGALAHLTTLGVPRIRAWSLPEALPFAERHGFTPSRPVRYSGLDLRPVPPDPAVGAGVALLPVAELDPYRLYQADEATAGDVPGDVPSNGMTYEFWRYDVWTDPGLDRQVSTAVTVDGELAAFSLVQRDGDRMWSDYTATVPPYRGRGLARLAKQAALHRAAATGIRAAYTSNDEANAPMLAINTRLGYRPVATHWSVLRDLT</sequence>
<evidence type="ECO:0000313" key="5">
    <source>
        <dbReference type="Proteomes" id="UP000295626"/>
    </source>
</evidence>
<dbReference type="SUPFAM" id="SSF55729">
    <property type="entry name" value="Acyl-CoA N-acyltransferases (Nat)"/>
    <property type="match status" value="2"/>
</dbReference>
<dbReference type="CDD" id="cd04301">
    <property type="entry name" value="NAT_SF"/>
    <property type="match status" value="2"/>
</dbReference>
<feature type="domain" description="N-acetyltransferase" evidence="3">
    <location>
        <begin position="12"/>
        <end position="155"/>
    </location>
</feature>
<dbReference type="PANTHER" id="PTHR43877:SF1">
    <property type="entry name" value="ACETYLTRANSFERASE"/>
    <property type="match status" value="1"/>
</dbReference>
<reference evidence="4 5" key="1">
    <citation type="submission" date="2019-02" db="EMBL/GenBank/DDBJ databases">
        <title>Draft genome sequences of novel Actinobacteria.</title>
        <authorList>
            <person name="Sahin N."/>
            <person name="Ay H."/>
            <person name="Saygin H."/>
        </authorList>
    </citation>
    <scope>NUCLEOTIDE SEQUENCE [LARGE SCALE GENOMIC DNA]</scope>
    <source>
        <strain evidence="4 5">JCM 30529</strain>
    </source>
</reference>
<dbReference type="Gene3D" id="3.40.630.30">
    <property type="match status" value="1"/>
</dbReference>
<evidence type="ECO:0000256" key="1">
    <source>
        <dbReference type="ARBA" id="ARBA00022679"/>
    </source>
</evidence>
<dbReference type="Pfam" id="PF00583">
    <property type="entry name" value="Acetyltransf_1"/>
    <property type="match status" value="2"/>
</dbReference>
<comment type="caution">
    <text evidence="4">The sequence shown here is derived from an EMBL/GenBank/DDBJ whole genome shotgun (WGS) entry which is preliminary data.</text>
</comment>
<dbReference type="InterPro" id="IPR050832">
    <property type="entry name" value="Bact_Acetyltransf"/>
</dbReference>
<dbReference type="InterPro" id="IPR016181">
    <property type="entry name" value="Acyl_CoA_acyltransferase"/>
</dbReference>